<keyword evidence="1" id="KW-0863">Zinc-finger</keyword>
<dbReference type="GO" id="GO:0003676">
    <property type="term" value="F:nucleic acid binding"/>
    <property type="evidence" value="ECO:0007669"/>
    <property type="project" value="InterPro"/>
</dbReference>
<proteinExistence type="predicted"/>
<dbReference type="Pfam" id="PF22936">
    <property type="entry name" value="Pol_BBD"/>
    <property type="match status" value="1"/>
</dbReference>
<feature type="domain" description="CCHC-type" evidence="2">
    <location>
        <begin position="63"/>
        <end position="78"/>
    </location>
</feature>
<accession>A0A8J2HIU2</accession>
<organism evidence="3 4">
    <name type="scientific">Cotesia congregata</name>
    <name type="common">Parasitoid wasp</name>
    <name type="synonym">Apanteles congregatus</name>
    <dbReference type="NCBI Taxonomy" id="51543"/>
    <lineage>
        <taxon>Eukaryota</taxon>
        <taxon>Metazoa</taxon>
        <taxon>Ecdysozoa</taxon>
        <taxon>Arthropoda</taxon>
        <taxon>Hexapoda</taxon>
        <taxon>Insecta</taxon>
        <taxon>Pterygota</taxon>
        <taxon>Neoptera</taxon>
        <taxon>Endopterygota</taxon>
        <taxon>Hymenoptera</taxon>
        <taxon>Apocrita</taxon>
        <taxon>Ichneumonoidea</taxon>
        <taxon>Braconidae</taxon>
        <taxon>Microgastrinae</taxon>
        <taxon>Cotesia</taxon>
    </lineage>
</organism>
<dbReference type="SUPFAM" id="SSF57756">
    <property type="entry name" value="Retrovirus zinc finger-like domains"/>
    <property type="match status" value="1"/>
</dbReference>
<reference evidence="3" key="1">
    <citation type="submission" date="2021-04" db="EMBL/GenBank/DDBJ databases">
        <authorList>
            <person name="Chebbi M.A.C M."/>
        </authorList>
    </citation>
    <scope>NUCLEOTIDE SEQUENCE</scope>
</reference>
<dbReference type="InterPro" id="IPR054722">
    <property type="entry name" value="PolX-like_BBD"/>
</dbReference>
<dbReference type="Pfam" id="PF00098">
    <property type="entry name" value="zf-CCHC"/>
    <property type="match status" value="1"/>
</dbReference>
<evidence type="ECO:0000313" key="4">
    <source>
        <dbReference type="Proteomes" id="UP000786811"/>
    </source>
</evidence>
<comment type="caution">
    <text evidence="3">The sequence shown here is derived from an EMBL/GenBank/DDBJ whole genome shotgun (WGS) entry which is preliminary data.</text>
</comment>
<dbReference type="PANTHER" id="PTHR47592:SF27">
    <property type="entry name" value="OS08G0421700 PROTEIN"/>
    <property type="match status" value="1"/>
</dbReference>
<sequence length="479" mass="54928">MVDRASRIELLDKRNYDVWQLRMKSILVKHDRWGYDNNVLYAGNRYGRKPQQRKFKSKNSKPCFICGKIGHWAAKCPERQHNSARSVESSEETHYVVDQPEEAHNVTSRSRWCLDSGCTTHMCVSDKFLTDIQECEMTLNMTNAASTKARAKGLAHIKVKTDTGNIDLNLRNTLLVKDLRTNLISVSKITRNDREILFRKDDAIVRDLNGEVKLAADRIGDLYYLREQAEQVKAVERASERASTSDLDLWHARLRQPTTDTITILTNNLTTHKLVLEILELNKQEHYTYTPKVIKPKSIILKGVNGGFSADMVLTERNSMKLENVKIEKVTEIIFNKINEVKKTTFLIQVSHNSELRELTKIDLLLHQVVKWENLRREKIFQCKKCQRLGHASTNCKLAYRCVKCSGSHGPSACPIKSSDPKSSLKCANCGENGHPANYRGCIYYKHALGLLRNNNSAKIQNYYKQLREISRLIDPNTP</sequence>
<keyword evidence="1" id="KW-0479">Metal-binding</keyword>
<evidence type="ECO:0000259" key="2">
    <source>
        <dbReference type="PROSITE" id="PS50158"/>
    </source>
</evidence>
<dbReference type="PANTHER" id="PTHR47592">
    <property type="entry name" value="PBF68 PROTEIN"/>
    <property type="match status" value="1"/>
</dbReference>
<gene>
    <name evidence="3" type="ORF">HICCMSTLAB_LOCUS11201</name>
</gene>
<evidence type="ECO:0000256" key="1">
    <source>
        <dbReference type="PROSITE-ProRule" id="PRU00047"/>
    </source>
</evidence>
<dbReference type="PROSITE" id="PS50158">
    <property type="entry name" value="ZF_CCHC"/>
    <property type="match status" value="1"/>
</dbReference>
<name>A0A8J2HIU2_COTCN</name>
<dbReference type="Proteomes" id="UP000786811">
    <property type="component" value="Unassembled WGS sequence"/>
</dbReference>
<evidence type="ECO:0000313" key="3">
    <source>
        <dbReference type="EMBL" id="CAG5102822.1"/>
    </source>
</evidence>
<dbReference type="GO" id="GO:0008270">
    <property type="term" value="F:zinc ion binding"/>
    <property type="evidence" value="ECO:0007669"/>
    <property type="project" value="UniProtKB-KW"/>
</dbReference>
<dbReference type="InterPro" id="IPR036875">
    <property type="entry name" value="Znf_CCHC_sf"/>
</dbReference>
<dbReference type="InterPro" id="IPR001878">
    <property type="entry name" value="Znf_CCHC"/>
</dbReference>
<dbReference type="EMBL" id="CAJNRD030001123">
    <property type="protein sequence ID" value="CAG5102822.1"/>
    <property type="molecule type" value="Genomic_DNA"/>
</dbReference>
<dbReference type="OrthoDB" id="7555294at2759"/>
<dbReference type="Gene3D" id="4.10.60.10">
    <property type="entry name" value="Zinc finger, CCHC-type"/>
    <property type="match status" value="1"/>
</dbReference>
<keyword evidence="1" id="KW-0862">Zinc</keyword>
<protein>
    <submittedName>
        <fullName evidence="3">Similar to ORF1: Nucleic-acid-binding protein from transposon X-element (Drosophila melanogaster)</fullName>
    </submittedName>
</protein>
<dbReference type="AlphaFoldDB" id="A0A8J2HIU2"/>
<keyword evidence="4" id="KW-1185">Reference proteome</keyword>
<dbReference type="SMART" id="SM00343">
    <property type="entry name" value="ZnF_C2HC"/>
    <property type="match status" value="2"/>
</dbReference>